<gene>
    <name evidence="9" type="ORF">GCM10022279_13170</name>
</gene>
<evidence type="ECO:0000256" key="3">
    <source>
        <dbReference type="ARBA" id="ARBA00022475"/>
    </source>
</evidence>
<dbReference type="InterPro" id="IPR036259">
    <property type="entry name" value="MFS_trans_sf"/>
</dbReference>
<sequence>MSVVSAPVATEQGLPPQERWRAMRVIILGLTLAVLDASIVNLALPDIARLLQSNAAESVWVVNAYQLATLVSLLPLSALGERLGYRRVYLAGMALFTVASIAAMLANSMAALIAARALQGLGASGVMAVNAALVRLIYPPAQLGRGMAINSMVVATSAMAGPTVAAAILSFASWHWLFVMNLPLGLLACWQGRRALPANPPASHAAARMSALDLVLNSAMFTLVFLGGAGLGAGAGQGGGAMAWALLGAGLLVGALHLWRQSRRTVPLVPVDLLRIPVFALSMASSVGAFCAQTLGFLSLPFLLLQVQGRSHLEAGLLITAWPLAIMLVAPLAGRLIGRYPDGLLGGIGMVVFSAGLLALSLMPQHPSMVDVVWRMALAGAGFALFQSPNNHTIVSSAPLHRSGAASGMLGTARLTGQTLGAVGLAAIFMLHPAHDGRAESLALALGAACALAAGVTSSLRVRGQRGRAPEVL</sequence>
<name>A0ABP7R2N4_9BURK</name>
<feature type="transmembrane region" description="Helical" evidence="7">
    <location>
        <begin position="369"/>
        <end position="386"/>
    </location>
</feature>
<feature type="transmembrane region" description="Helical" evidence="7">
    <location>
        <begin position="211"/>
        <end position="235"/>
    </location>
</feature>
<reference evidence="10" key="1">
    <citation type="journal article" date="2019" name="Int. J. Syst. Evol. Microbiol.">
        <title>The Global Catalogue of Microorganisms (GCM) 10K type strain sequencing project: providing services to taxonomists for standard genome sequencing and annotation.</title>
        <authorList>
            <consortium name="The Broad Institute Genomics Platform"/>
            <consortium name="The Broad Institute Genome Sequencing Center for Infectious Disease"/>
            <person name="Wu L."/>
            <person name="Ma J."/>
        </authorList>
    </citation>
    <scope>NUCLEOTIDE SEQUENCE [LARGE SCALE GENOMIC DNA]</scope>
    <source>
        <strain evidence="10">JCM 17561</strain>
    </source>
</reference>
<dbReference type="InterPro" id="IPR020846">
    <property type="entry name" value="MFS_dom"/>
</dbReference>
<dbReference type="PANTHER" id="PTHR42718:SF46">
    <property type="entry name" value="BLR6921 PROTEIN"/>
    <property type="match status" value="1"/>
</dbReference>
<accession>A0ABP7R2N4</accession>
<dbReference type="Proteomes" id="UP001501627">
    <property type="component" value="Unassembled WGS sequence"/>
</dbReference>
<feature type="domain" description="Major facilitator superfamily (MFS) profile" evidence="8">
    <location>
        <begin position="22"/>
        <end position="466"/>
    </location>
</feature>
<feature type="transmembrane region" description="Helical" evidence="7">
    <location>
        <begin position="442"/>
        <end position="460"/>
    </location>
</feature>
<feature type="transmembrane region" description="Helical" evidence="7">
    <location>
        <begin position="279"/>
        <end position="303"/>
    </location>
</feature>
<keyword evidence="2" id="KW-0813">Transport</keyword>
<comment type="subcellular location">
    <subcellularLocation>
        <location evidence="1">Cell membrane</location>
        <topology evidence="1">Multi-pass membrane protein</topology>
    </subcellularLocation>
</comment>
<keyword evidence="4 7" id="KW-0812">Transmembrane</keyword>
<evidence type="ECO:0000256" key="6">
    <source>
        <dbReference type="ARBA" id="ARBA00023136"/>
    </source>
</evidence>
<feature type="transmembrane region" description="Helical" evidence="7">
    <location>
        <begin position="147"/>
        <end position="168"/>
    </location>
</feature>
<dbReference type="Gene3D" id="1.20.1250.20">
    <property type="entry name" value="MFS general substrate transporter like domains"/>
    <property type="match status" value="1"/>
</dbReference>
<keyword evidence="3" id="KW-1003">Cell membrane</keyword>
<protein>
    <submittedName>
        <fullName evidence="9">MFS transporter</fullName>
    </submittedName>
</protein>
<feature type="transmembrane region" description="Helical" evidence="7">
    <location>
        <begin position="25"/>
        <end position="44"/>
    </location>
</feature>
<evidence type="ECO:0000256" key="7">
    <source>
        <dbReference type="SAM" id="Phobius"/>
    </source>
</evidence>
<dbReference type="SUPFAM" id="SSF103473">
    <property type="entry name" value="MFS general substrate transporter"/>
    <property type="match status" value="1"/>
</dbReference>
<evidence type="ECO:0000256" key="5">
    <source>
        <dbReference type="ARBA" id="ARBA00022989"/>
    </source>
</evidence>
<feature type="transmembrane region" description="Helical" evidence="7">
    <location>
        <begin position="174"/>
        <end position="190"/>
    </location>
</feature>
<evidence type="ECO:0000259" key="8">
    <source>
        <dbReference type="PROSITE" id="PS50850"/>
    </source>
</evidence>
<dbReference type="Pfam" id="PF07690">
    <property type="entry name" value="MFS_1"/>
    <property type="match status" value="1"/>
</dbReference>
<dbReference type="PROSITE" id="PS50850">
    <property type="entry name" value="MFS"/>
    <property type="match status" value="1"/>
</dbReference>
<evidence type="ECO:0000256" key="4">
    <source>
        <dbReference type="ARBA" id="ARBA00022692"/>
    </source>
</evidence>
<feature type="transmembrane region" description="Helical" evidence="7">
    <location>
        <begin position="241"/>
        <end position="259"/>
    </location>
</feature>
<evidence type="ECO:0000313" key="9">
    <source>
        <dbReference type="EMBL" id="GAA3991427.1"/>
    </source>
</evidence>
<evidence type="ECO:0000256" key="1">
    <source>
        <dbReference type="ARBA" id="ARBA00004651"/>
    </source>
</evidence>
<evidence type="ECO:0000256" key="2">
    <source>
        <dbReference type="ARBA" id="ARBA00022448"/>
    </source>
</evidence>
<dbReference type="EMBL" id="BAABBP010000009">
    <property type="protein sequence ID" value="GAA3991427.1"/>
    <property type="molecule type" value="Genomic_DNA"/>
</dbReference>
<proteinExistence type="predicted"/>
<feature type="transmembrane region" description="Helical" evidence="7">
    <location>
        <begin position="344"/>
        <end position="363"/>
    </location>
</feature>
<dbReference type="InterPro" id="IPR011701">
    <property type="entry name" value="MFS"/>
</dbReference>
<feature type="transmembrane region" description="Helical" evidence="7">
    <location>
        <begin position="315"/>
        <end position="337"/>
    </location>
</feature>
<keyword evidence="10" id="KW-1185">Reference proteome</keyword>
<feature type="transmembrane region" description="Helical" evidence="7">
    <location>
        <begin position="120"/>
        <end position="138"/>
    </location>
</feature>
<keyword evidence="5 7" id="KW-1133">Transmembrane helix</keyword>
<dbReference type="RefSeq" id="WP_344868911.1">
    <property type="nucleotide sequence ID" value="NZ_BAABBP010000009.1"/>
</dbReference>
<keyword evidence="6 7" id="KW-0472">Membrane</keyword>
<organism evidence="9 10">
    <name type="scientific">Comamonas faecalis</name>
    <dbReference type="NCBI Taxonomy" id="1387849"/>
    <lineage>
        <taxon>Bacteria</taxon>
        <taxon>Pseudomonadati</taxon>
        <taxon>Pseudomonadota</taxon>
        <taxon>Betaproteobacteria</taxon>
        <taxon>Burkholderiales</taxon>
        <taxon>Comamonadaceae</taxon>
        <taxon>Comamonas</taxon>
    </lineage>
</organism>
<dbReference type="Gene3D" id="1.20.1720.10">
    <property type="entry name" value="Multidrug resistance protein D"/>
    <property type="match status" value="1"/>
</dbReference>
<feature type="transmembrane region" description="Helical" evidence="7">
    <location>
        <begin position="59"/>
        <end position="76"/>
    </location>
</feature>
<evidence type="ECO:0000313" key="10">
    <source>
        <dbReference type="Proteomes" id="UP001501627"/>
    </source>
</evidence>
<feature type="transmembrane region" description="Helical" evidence="7">
    <location>
        <begin position="88"/>
        <end position="114"/>
    </location>
</feature>
<feature type="transmembrane region" description="Helical" evidence="7">
    <location>
        <begin position="407"/>
        <end position="430"/>
    </location>
</feature>
<dbReference type="CDD" id="cd17321">
    <property type="entry name" value="MFS_MMR_MDR_like"/>
    <property type="match status" value="1"/>
</dbReference>
<comment type="caution">
    <text evidence="9">The sequence shown here is derived from an EMBL/GenBank/DDBJ whole genome shotgun (WGS) entry which is preliminary data.</text>
</comment>
<dbReference type="PANTHER" id="PTHR42718">
    <property type="entry name" value="MAJOR FACILITATOR SUPERFAMILY MULTIDRUG TRANSPORTER MFSC"/>
    <property type="match status" value="1"/>
</dbReference>